<dbReference type="InterPro" id="IPR027424">
    <property type="entry name" value="Glucose_Oxidase_domain_2"/>
</dbReference>
<accession>A0A6J6IF82</accession>
<dbReference type="GO" id="GO:0016614">
    <property type="term" value="F:oxidoreductase activity, acting on CH-OH group of donors"/>
    <property type="evidence" value="ECO:0007669"/>
    <property type="project" value="InterPro"/>
</dbReference>
<dbReference type="GO" id="GO:0050660">
    <property type="term" value="F:flavin adenine dinucleotide binding"/>
    <property type="evidence" value="ECO:0007669"/>
    <property type="project" value="InterPro"/>
</dbReference>
<sequence>MAKPDYIIVVGAGTAGCTVVSYLASHTDFPILVLEPGYYSHDDDESRFLDVLDHGLLKTSPDGYVQAKAVGGGSAVNGMLLTGDEPEHLQGLTRMATADDIGSVGQSLLDQGGRFSRMWWNGGRWNPGRALRHLIEERRVMMLPRSATEVLTVNGRVVGVDCTDEPLSASAVVLCAGALVTPSILLNSDIGDLKRNIGTGLQNHPTLTATFSHQYATSFFDAAVVREWTSDDKGLMLNIGYERVSGSDANHGMLSVSLMNPVSRGRVNVNAVGEPVADFAYLSDESDVRSMVQGVQDLIRLVSEGSFTPDSDSIRIEGTPVSQLENLSGDGLGRWVKANVSGVSHASSSCSDAVDALGRMKGLENCWIADASVLPTVPSCTPAAPVTMEALRIARNIGESLS</sequence>
<evidence type="ECO:0000256" key="3">
    <source>
        <dbReference type="ARBA" id="ARBA00022630"/>
    </source>
</evidence>
<reference evidence="8" key="1">
    <citation type="submission" date="2020-05" db="EMBL/GenBank/DDBJ databases">
        <authorList>
            <person name="Chiriac C."/>
            <person name="Salcher M."/>
            <person name="Ghai R."/>
            <person name="Kavagutti S V."/>
        </authorList>
    </citation>
    <scope>NUCLEOTIDE SEQUENCE</scope>
</reference>
<keyword evidence="4" id="KW-0274">FAD</keyword>
<evidence type="ECO:0000256" key="5">
    <source>
        <dbReference type="ARBA" id="ARBA00023002"/>
    </source>
</evidence>
<dbReference type="Gene3D" id="3.30.560.10">
    <property type="entry name" value="Glucose Oxidase, domain 3"/>
    <property type="match status" value="1"/>
</dbReference>
<comment type="cofactor">
    <cofactor evidence="1">
        <name>FAD</name>
        <dbReference type="ChEBI" id="CHEBI:57692"/>
    </cofactor>
</comment>
<proteinExistence type="inferred from homology"/>
<evidence type="ECO:0000256" key="2">
    <source>
        <dbReference type="ARBA" id="ARBA00010790"/>
    </source>
</evidence>
<dbReference type="Pfam" id="PF00732">
    <property type="entry name" value="GMC_oxred_N"/>
    <property type="match status" value="1"/>
</dbReference>
<dbReference type="InterPro" id="IPR012132">
    <property type="entry name" value="GMC_OxRdtase"/>
</dbReference>
<evidence type="ECO:0000256" key="1">
    <source>
        <dbReference type="ARBA" id="ARBA00001974"/>
    </source>
</evidence>
<dbReference type="Gene3D" id="3.30.410.40">
    <property type="match status" value="1"/>
</dbReference>
<dbReference type="EMBL" id="CAEZUX010000129">
    <property type="protein sequence ID" value="CAB4620218.1"/>
    <property type="molecule type" value="Genomic_DNA"/>
</dbReference>
<dbReference type="AlphaFoldDB" id="A0A6J6IF82"/>
<evidence type="ECO:0000313" key="8">
    <source>
        <dbReference type="EMBL" id="CAB4620218.1"/>
    </source>
</evidence>
<comment type="similarity">
    <text evidence="2">Belongs to the GMC oxidoreductase family.</text>
</comment>
<gene>
    <name evidence="8" type="ORF">UFOPK1874_00994</name>
</gene>
<dbReference type="PANTHER" id="PTHR11552">
    <property type="entry name" value="GLUCOSE-METHANOL-CHOLINE GMC OXIDOREDUCTASE"/>
    <property type="match status" value="1"/>
</dbReference>
<dbReference type="Gene3D" id="3.50.50.60">
    <property type="entry name" value="FAD/NAD(P)-binding domain"/>
    <property type="match status" value="2"/>
</dbReference>
<feature type="domain" description="Glucose-methanol-choline oxidoreductase N-terminal" evidence="6">
    <location>
        <begin position="144"/>
        <end position="205"/>
    </location>
</feature>
<keyword evidence="5" id="KW-0560">Oxidoreductase</keyword>
<dbReference type="PROSITE" id="PS51257">
    <property type="entry name" value="PROKAR_LIPOPROTEIN"/>
    <property type="match status" value="1"/>
</dbReference>
<dbReference type="InterPro" id="IPR036188">
    <property type="entry name" value="FAD/NAD-bd_sf"/>
</dbReference>
<dbReference type="PANTHER" id="PTHR11552:SF147">
    <property type="entry name" value="CHOLINE DEHYDROGENASE, MITOCHONDRIAL"/>
    <property type="match status" value="1"/>
</dbReference>
<dbReference type="InterPro" id="IPR007867">
    <property type="entry name" value="GMC_OxRtase_C"/>
</dbReference>
<evidence type="ECO:0000259" key="7">
    <source>
        <dbReference type="Pfam" id="PF05199"/>
    </source>
</evidence>
<dbReference type="SUPFAM" id="SSF51905">
    <property type="entry name" value="FAD/NAD(P)-binding domain"/>
    <property type="match status" value="1"/>
</dbReference>
<protein>
    <submittedName>
        <fullName evidence="8">Unannotated protein</fullName>
    </submittedName>
</protein>
<feature type="domain" description="Glucose-methanol-choline oxidoreductase C-terminal" evidence="7">
    <location>
        <begin position="261"/>
        <end position="388"/>
    </location>
</feature>
<dbReference type="SUPFAM" id="SSF54373">
    <property type="entry name" value="FAD-linked reductases, C-terminal domain"/>
    <property type="match status" value="1"/>
</dbReference>
<evidence type="ECO:0000256" key="4">
    <source>
        <dbReference type="ARBA" id="ARBA00022827"/>
    </source>
</evidence>
<dbReference type="Pfam" id="PF05199">
    <property type="entry name" value="GMC_oxred_C"/>
    <property type="match status" value="1"/>
</dbReference>
<dbReference type="InterPro" id="IPR000172">
    <property type="entry name" value="GMC_OxRdtase_N"/>
</dbReference>
<keyword evidence="3" id="KW-0285">Flavoprotein</keyword>
<dbReference type="Gene3D" id="4.10.450.10">
    <property type="entry name" value="Glucose Oxidase, domain 2"/>
    <property type="match status" value="1"/>
</dbReference>
<name>A0A6J6IF82_9ZZZZ</name>
<evidence type="ECO:0000259" key="6">
    <source>
        <dbReference type="Pfam" id="PF00732"/>
    </source>
</evidence>
<organism evidence="8">
    <name type="scientific">freshwater metagenome</name>
    <dbReference type="NCBI Taxonomy" id="449393"/>
    <lineage>
        <taxon>unclassified sequences</taxon>
        <taxon>metagenomes</taxon>
        <taxon>ecological metagenomes</taxon>
    </lineage>
</organism>